<evidence type="ECO:0000256" key="2">
    <source>
        <dbReference type="ARBA" id="ARBA00022448"/>
    </source>
</evidence>
<dbReference type="InterPro" id="IPR027417">
    <property type="entry name" value="P-loop_NTPase"/>
</dbReference>
<dbReference type="CDD" id="cd03216">
    <property type="entry name" value="ABC_Carb_Monos_I"/>
    <property type="match status" value="1"/>
</dbReference>
<dbReference type="SMART" id="SM00382">
    <property type="entry name" value="AAA"/>
    <property type="match status" value="1"/>
</dbReference>
<evidence type="ECO:0000256" key="6">
    <source>
        <dbReference type="ARBA" id="ARBA00022741"/>
    </source>
</evidence>
<organism evidence="12 13">
    <name type="scientific">Providencia rettgeri</name>
    <dbReference type="NCBI Taxonomy" id="587"/>
    <lineage>
        <taxon>Bacteria</taxon>
        <taxon>Pseudomonadati</taxon>
        <taxon>Pseudomonadota</taxon>
        <taxon>Gammaproteobacteria</taxon>
        <taxon>Enterobacterales</taxon>
        <taxon>Morganellaceae</taxon>
        <taxon>Providencia</taxon>
    </lineage>
</organism>
<keyword evidence="9" id="KW-0472">Membrane</keyword>
<name>A0A379FKF8_PRORE</name>
<dbReference type="GO" id="GO:0016887">
    <property type="term" value="F:ATP hydrolysis activity"/>
    <property type="evidence" value="ECO:0007669"/>
    <property type="project" value="InterPro"/>
</dbReference>
<evidence type="ECO:0000313" key="13">
    <source>
        <dbReference type="Proteomes" id="UP000254208"/>
    </source>
</evidence>
<keyword evidence="5" id="KW-0677">Repeat</keyword>
<feature type="domain" description="ABC transporter" evidence="11">
    <location>
        <begin position="5"/>
        <end position="241"/>
    </location>
</feature>
<gene>
    <name evidence="12" type="primary">rbsA_1</name>
    <name evidence="12" type="ORF">NCTC11801_00048</name>
</gene>
<keyword evidence="2" id="KW-0813">Transport</keyword>
<feature type="region of interest" description="Disordered" evidence="10">
    <location>
        <begin position="307"/>
        <end position="326"/>
    </location>
</feature>
<evidence type="ECO:0000256" key="8">
    <source>
        <dbReference type="ARBA" id="ARBA00022967"/>
    </source>
</evidence>
<evidence type="ECO:0000256" key="4">
    <source>
        <dbReference type="ARBA" id="ARBA00022597"/>
    </source>
</evidence>
<keyword evidence="6" id="KW-0547">Nucleotide-binding</keyword>
<evidence type="ECO:0000256" key="9">
    <source>
        <dbReference type="ARBA" id="ARBA00023136"/>
    </source>
</evidence>
<dbReference type="Pfam" id="PF00005">
    <property type="entry name" value="ABC_tran"/>
    <property type="match status" value="1"/>
</dbReference>
<dbReference type="InterPro" id="IPR050107">
    <property type="entry name" value="ABC_carbohydrate_import_ATPase"/>
</dbReference>
<dbReference type="Gene3D" id="3.40.50.300">
    <property type="entry name" value="P-loop containing nucleotide triphosphate hydrolases"/>
    <property type="match status" value="2"/>
</dbReference>
<evidence type="ECO:0000259" key="11">
    <source>
        <dbReference type="PROSITE" id="PS50893"/>
    </source>
</evidence>
<dbReference type="EC" id="3.6.3.17" evidence="12"/>
<dbReference type="GO" id="GO:0005524">
    <property type="term" value="F:ATP binding"/>
    <property type="evidence" value="ECO:0007669"/>
    <property type="project" value="UniProtKB-KW"/>
</dbReference>
<reference evidence="12 13" key="1">
    <citation type="submission" date="2018-06" db="EMBL/GenBank/DDBJ databases">
        <authorList>
            <consortium name="Pathogen Informatics"/>
            <person name="Doyle S."/>
        </authorList>
    </citation>
    <scope>NUCLEOTIDE SEQUENCE [LARGE SCALE GENOMIC DNA]</scope>
    <source>
        <strain evidence="12 13">NCTC11801</strain>
    </source>
</reference>
<keyword evidence="7 12" id="KW-0067">ATP-binding</keyword>
<evidence type="ECO:0000256" key="5">
    <source>
        <dbReference type="ARBA" id="ARBA00022737"/>
    </source>
</evidence>
<dbReference type="SUPFAM" id="SSF52540">
    <property type="entry name" value="P-loop containing nucleoside triphosphate hydrolases"/>
    <property type="match status" value="2"/>
</dbReference>
<dbReference type="PANTHER" id="PTHR43790">
    <property type="entry name" value="CARBOHYDRATE TRANSPORT ATP-BINDING PROTEIN MG119-RELATED"/>
    <property type="match status" value="1"/>
</dbReference>
<keyword evidence="4" id="KW-0762">Sugar transport</keyword>
<accession>A0A379FKF8</accession>
<sequence length="326" mass="36062">MQPLLELIGIDKSFPGVKALNGATLNVYPGKVMALVGENGAGKSTMMKVLTGIYKKDAGQIRYLGKEVAFNGPKSSQEAGIGIIHQELNLIPELTIAENIFLGREYVNAFGKIDWKKMFSESDKLLKRLNLDYDSHQTIAELSIGEQQMVEIAKVLSFQSQVIIMDEPTDALTDTETESLFRVIEDLKAQGCGIVYISHRLKEIFEICDDVTVFRDGQFIGEKPVSELEEEKLIEMMVGRKLEDQYPRVEVETGNIRLQLEGVSGPGVTNANFTLKSGEILGVSGLMGAGRTELMKIIYGAATKKIGHDKTGRQTRNTENTTRRAE</sequence>
<dbReference type="InterPro" id="IPR003439">
    <property type="entry name" value="ABC_transporter-like_ATP-bd"/>
</dbReference>
<evidence type="ECO:0000256" key="1">
    <source>
        <dbReference type="ARBA" id="ARBA00004417"/>
    </source>
</evidence>
<dbReference type="AlphaFoldDB" id="A0A379FKF8"/>
<evidence type="ECO:0000256" key="7">
    <source>
        <dbReference type="ARBA" id="ARBA00022840"/>
    </source>
</evidence>
<proteinExistence type="predicted"/>
<keyword evidence="8" id="KW-1278">Translocase</keyword>
<protein>
    <submittedName>
        <fullName evidence="12">Ribose import ATP-binding protein RbsA</fullName>
        <ecNumber evidence="12">3.6.3.17</ecNumber>
    </submittedName>
</protein>
<keyword evidence="12" id="KW-0378">Hydrolase</keyword>
<dbReference type="FunFam" id="3.40.50.300:FF:000127">
    <property type="entry name" value="Ribose import ATP-binding protein RbsA"/>
    <property type="match status" value="1"/>
</dbReference>
<dbReference type="GO" id="GO:0005886">
    <property type="term" value="C:plasma membrane"/>
    <property type="evidence" value="ECO:0007669"/>
    <property type="project" value="UniProtKB-SubCell"/>
</dbReference>
<dbReference type="PANTHER" id="PTHR43790:SF3">
    <property type="entry name" value="D-ALLOSE IMPORT ATP-BINDING PROTEIN ALSA-RELATED"/>
    <property type="match status" value="1"/>
</dbReference>
<dbReference type="InterPro" id="IPR003593">
    <property type="entry name" value="AAA+_ATPase"/>
</dbReference>
<evidence type="ECO:0000256" key="3">
    <source>
        <dbReference type="ARBA" id="ARBA00022475"/>
    </source>
</evidence>
<evidence type="ECO:0000313" key="12">
    <source>
        <dbReference type="EMBL" id="SUC29161.1"/>
    </source>
</evidence>
<evidence type="ECO:0000256" key="10">
    <source>
        <dbReference type="SAM" id="MobiDB-lite"/>
    </source>
</evidence>
<dbReference type="Proteomes" id="UP000254208">
    <property type="component" value="Unassembled WGS sequence"/>
</dbReference>
<keyword evidence="3" id="KW-1003">Cell membrane</keyword>
<dbReference type="PROSITE" id="PS50893">
    <property type="entry name" value="ABC_TRANSPORTER_2"/>
    <property type="match status" value="1"/>
</dbReference>
<dbReference type="EMBL" id="UGTZ01000001">
    <property type="protein sequence ID" value="SUC29161.1"/>
    <property type="molecule type" value="Genomic_DNA"/>
</dbReference>
<comment type="subcellular location">
    <subcellularLocation>
        <location evidence="1">Cell inner membrane</location>
        <topology evidence="1">Peripheral membrane protein</topology>
    </subcellularLocation>
</comment>